<dbReference type="InterPro" id="IPR040256">
    <property type="entry name" value="At4g02000-like"/>
</dbReference>
<dbReference type="Pfam" id="PF14111">
    <property type="entry name" value="DUF4283"/>
    <property type="match status" value="1"/>
</dbReference>
<dbReference type="InterPro" id="IPR025558">
    <property type="entry name" value="DUF4283"/>
</dbReference>
<dbReference type="Proteomes" id="UP001179952">
    <property type="component" value="Unassembled WGS sequence"/>
</dbReference>
<dbReference type="AlphaFoldDB" id="A0AAV9BYI1"/>
<organism evidence="2 3">
    <name type="scientific">Acorus gramineus</name>
    <name type="common">Dwarf sweet flag</name>
    <dbReference type="NCBI Taxonomy" id="55184"/>
    <lineage>
        <taxon>Eukaryota</taxon>
        <taxon>Viridiplantae</taxon>
        <taxon>Streptophyta</taxon>
        <taxon>Embryophyta</taxon>
        <taxon>Tracheophyta</taxon>
        <taxon>Spermatophyta</taxon>
        <taxon>Magnoliopsida</taxon>
        <taxon>Liliopsida</taxon>
        <taxon>Acoraceae</taxon>
        <taxon>Acorus</taxon>
    </lineage>
</organism>
<reference evidence="2" key="2">
    <citation type="submission" date="2023-06" db="EMBL/GenBank/DDBJ databases">
        <authorList>
            <person name="Ma L."/>
            <person name="Liu K.-W."/>
            <person name="Li Z."/>
            <person name="Hsiao Y.-Y."/>
            <person name="Qi Y."/>
            <person name="Fu T."/>
            <person name="Tang G."/>
            <person name="Zhang D."/>
            <person name="Sun W.-H."/>
            <person name="Liu D.-K."/>
            <person name="Li Y."/>
            <person name="Chen G.-Z."/>
            <person name="Liu X.-D."/>
            <person name="Liao X.-Y."/>
            <person name="Jiang Y.-T."/>
            <person name="Yu X."/>
            <person name="Hao Y."/>
            <person name="Huang J."/>
            <person name="Zhao X.-W."/>
            <person name="Ke S."/>
            <person name="Chen Y.-Y."/>
            <person name="Wu W.-L."/>
            <person name="Hsu J.-L."/>
            <person name="Lin Y.-F."/>
            <person name="Huang M.-D."/>
            <person name="Li C.-Y."/>
            <person name="Huang L."/>
            <person name="Wang Z.-W."/>
            <person name="Zhao X."/>
            <person name="Zhong W.-Y."/>
            <person name="Peng D.-H."/>
            <person name="Ahmad S."/>
            <person name="Lan S."/>
            <person name="Zhang J.-S."/>
            <person name="Tsai W.-C."/>
            <person name="Van De Peer Y."/>
            <person name="Liu Z.-J."/>
        </authorList>
    </citation>
    <scope>NUCLEOTIDE SEQUENCE</scope>
    <source>
        <strain evidence="2">SCP</strain>
        <tissue evidence="2">Leaves</tissue>
    </source>
</reference>
<accession>A0AAV9BYI1</accession>
<comment type="caution">
    <text evidence="2">The sequence shown here is derived from an EMBL/GenBank/DDBJ whole genome shotgun (WGS) entry which is preliminary data.</text>
</comment>
<reference evidence="2" key="1">
    <citation type="journal article" date="2023" name="Nat. Commun.">
        <title>Diploid and tetraploid genomes of Acorus and the evolution of monocots.</title>
        <authorList>
            <person name="Ma L."/>
            <person name="Liu K.W."/>
            <person name="Li Z."/>
            <person name="Hsiao Y.Y."/>
            <person name="Qi Y."/>
            <person name="Fu T."/>
            <person name="Tang G.D."/>
            <person name="Zhang D."/>
            <person name="Sun W.H."/>
            <person name="Liu D.K."/>
            <person name="Li Y."/>
            <person name="Chen G.Z."/>
            <person name="Liu X.D."/>
            <person name="Liao X.Y."/>
            <person name="Jiang Y.T."/>
            <person name="Yu X."/>
            <person name="Hao Y."/>
            <person name="Huang J."/>
            <person name="Zhao X.W."/>
            <person name="Ke S."/>
            <person name="Chen Y.Y."/>
            <person name="Wu W.L."/>
            <person name="Hsu J.L."/>
            <person name="Lin Y.F."/>
            <person name="Huang M.D."/>
            <person name="Li C.Y."/>
            <person name="Huang L."/>
            <person name="Wang Z.W."/>
            <person name="Zhao X."/>
            <person name="Zhong W.Y."/>
            <person name="Peng D.H."/>
            <person name="Ahmad S."/>
            <person name="Lan S."/>
            <person name="Zhang J.S."/>
            <person name="Tsai W.C."/>
            <person name="Van de Peer Y."/>
            <person name="Liu Z.J."/>
        </authorList>
    </citation>
    <scope>NUCLEOTIDE SEQUENCE</scope>
    <source>
        <strain evidence="2">SCP</strain>
    </source>
</reference>
<dbReference type="PANTHER" id="PTHR31286">
    <property type="entry name" value="GLYCINE-RICH CELL WALL STRUCTURAL PROTEIN 1.8-LIKE"/>
    <property type="match status" value="1"/>
</dbReference>
<sequence length="465" mass="52105">MEGSTQVASLQPEAYAKNIRQWDNAVLGYIIGKIPVYTPFLQFLKKLWKPRGEIQLLLHGNGFFTVKFDQAEDATSALEGGPWTMDHRPFIHRKWSPEVRMEQERLSSMPIWVRLPNLPLHLWEVDCLSRIGSIIGFPLYADSATLRCSRASYAQICVEVQASKTFKIDYDWKPIACKYCQTFGHDEACCIMKPSTAKSHSEKVDNIPPKASLTKGKEKVTMQWKEIQNSANTPKGKLLADAMKGINSPNQFAALQVDSLSEELAIEDEKKLVQLKEQGKATLVQDDHLTEFKQPGKECDSVSIALSNDHISSRFNPDVVFLGGDFLGIQTGEEIGQILAETGTDIVIDLSPSAEEEEDSLPKSATGMVNKAVDSISDHSPMKVTYEPPIPSGPRPFKYFEMWESHPTFKEVVERAWSAEVCGSPMYRLVKKLSATKLALKQWNKAVFGTVQHSLQNSRDLLAEK</sequence>
<protein>
    <recommendedName>
        <fullName evidence="1">DUF4283 domain-containing protein</fullName>
    </recommendedName>
</protein>
<proteinExistence type="predicted"/>
<evidence type="ECO:0000313" key="3">
    <source>
        <dbReference type="Proteomes" id="UP001179952"/>
    </source>
</evidence>
<dbReference type="PANTHER" id="PTHR31286:SF180">
    <property type="entry name" value="OS10G0362600 PROTEIN"/>
    <property type="match status" value="1"/>
</dbReference>
<keyword evidence="3" id="KW-1185">Reference proteome</keyword>
<gene>
    <name evidence="2" type="ORF">QJS04_geneDACA014231</name>
</gene>
<evidence type="ECO:0000259" key="1">
    <source>
        <dbReference type="Pfam" id="PF14111"/>
    </source>
</evidence>
<dbReference type="EMBL" id="JAUJYN010000001">
    <property type="protein sequence ID" value="KAK1281447.1"/>
    <property type="molecule type" value="Genomic_DNA"/>
</dbReference>
<name>A0AAV9BYI1_ACOGR</name>
<feature type="domain" description="DUF4283" evidence="1">
    <location>
        <begin position="20"/>
        <end position="102"/>
    </location>
</feature>
<evidence type="ECO:0000313" key="2">
    <source>
        <dbReference type="EMBL" id="KAK1281447.1"/>
    </source>
</evidence>